<organism evidence="5 6">
    <name type="scientific">Skermanella cutis</name>
    <dbReference type="NCBI Taxonomy" id="2775420"/>
    <lineage>
        <taxon>Bacteria</taxon>
        <taxon>Pseudomonadati</taxon>
        <taxon>Pseudomonadota</taxon>
        <taxon>Alphaproteobacteria</taxon>
        <taxon>Rhodospirillales</taxon>
        <taxon>Azospirillaceae</taxon>
        <taxon>Skermanella</taxon>
    </lineage>
</organism>
<evidence type="ECO:0000256" key="3">
    <source>
        <dbReference type="ARBA" id="ARBA00022840"/>
    </source>
</evidence>
<dbReference type="NCBIfam" id="NF010039">
    <property type="entry name" value="PRK13515.1"/>
    <property type="match status" value="1"/>
</dbReference>
<evidence type="ECO:0000313" key="6">
    <source>
        <dbReference type="Proteomes" id="UP000595197"/>
    </source>
</evidence>
<gene>
    <name evidence="5" type="ORF">IGS68_21595</name>
</gene>
<dbReference type="PANTHER" id="PTHR36510:SF1">
    <property type="entry name" value="GLUTAMATE--CYSTEINE LIGASE 2-RELATED"/>
    <property type="match status" value="1"/>
</dbReference>
<evidence type="ECO:0000256" key="4">
    <source>
        <dbReference type="HAMAP-Rule" id="MF_01609"/>
    </source>
</evidence>
<name>A0ABX7B5C4_9PROT</name>
<reference evidence="5" key="1">
    <citation type="submission" date="2021-02" db="EMBL/GenBank/DDBJ databases">
        <title>Skermanella TT6 skin isolate.</title>
        <authorList>
            <person name="Lee K."/>
            <person name="Ganzorig M."/>
        </authorList>
    </citation>
    <scope>NUCLEOTIDE SEQUENCE</scope>
    <source>
        <strain evidence="5">TT6</strain>
    </source>
</reference>
<dbReference type="SUPFAM" id="SSF55931">
    <property type="entry name" value="Glutamine synthetase/guanido kinase"/>
    <property type="match status" value="1"/>
</dbReference>
<accession>A0ABX7B5C4</accession>
<comment type="similarity">
    <text evidence="4">Belongs to the glutamate--cysteine ligase type 2 family. YbdK subfamily.</text>
</comment>
<dbReference type="InterPro" id="IPR014746">
    <property type="entry name" value="Gln_synth/guanido_kin_cat_dom"/>
</dbReference>
<comment type="function">
    <text evidence="4">ATP-dependent carboxylate-amine ligase which exhibits weak glutamate--cysteine ligase activity.</text>
</comment>
<sequence length="384" mass="43052">MAAPAPSFTLGIEEEYLLVDRQTRDIVPDPPEDMLEACAAVAPEQVHPEFLRCQIEIGTRVCADLSEARTELARLRRSVADVADRYGLAPIAASTHPFAVWLPQKHTNRDRYNMLARDIGAPARRLMICGMHVHAGIEDENLRIDLMNQVRYFLPHLLALSTSSPFWQGQDSGLKSYRLAVWNELPRTGMPEEYQSFGEFQQQVGALVDAGVIEDATKLWWDIRPSGRFPTLEMRISDICTRLDDTLTVAAFYVCLLRMLWRLRRGNVAWRRYRNLLLEENRWRAQRYGFDAGLIDFGRGGIVPYGELLEELIGLLREDAEALGCVEAIENARGIVARGTSAHRQVAVYQEALAAGATAEDALKLVVDWLIGETLHGLEPAAGG</sequence>
<dbReference type="InterPro" id="IPR011793">
    <property type="entry name" value="YbdK"/>
</dbReference>
<evidence type="ECO:0000256" key="2">
    <source>
        <dbReference type="ARBA" id="ARBA00022741"/>
    </source>
</evidence>
<dbReference type="EC" id="6.3.2.2" evidence="4"/>
<comment type="catalytic activity">
    <reaction evidence="4">
        <text>L-cysteine + L-glutamate + ATP = gamma-L-glutamyl-L-cysteine + ADP + phosphate + H(+)</text>
        <dbReference type="Rhea" id="RHEA:13285"/>
        <dbReference type="ChEBI" id="CHEBI:15378"/>
        <dbReference type="ChEBI" id="CHEBI:29985"/>
        <dbReference type="ChEBI" id="CHEBI:30616"/>
        <dbReference type="ChEBI" id="CHEBI:35235"/>
        <dbReference type="ChEBI" id="CHEBI:43474"/>
        <dbReference type="ChEBI" id="CHEBI:58173"/>
        <dbReference type="ChEBI" id="CHEBI:456216"/>
        <dbReference type="EC" id="6.3.2.2"/>
    </reaction>
</comment>
<dbReference type="HAMAP" id="MF_01609">
    <property type="entry name" value="Glu_cys_ligase_2"/>
    <property type="match status" value="1"/>
</dbReference>
<evidence type="ECO:0000313" key="5">
    <source>
        <dbReference type="EMBL" id="QQP88593.1"/>
    </source>
</evidence>
<dbReference type="NCBIfam" id="TIGR02050">
    <property type="entry name" value="gshA_cyan_rel"/>
    <property type="match status" value="1"/>
</dbReference>
<keyword evidence="1 4" id="KW-0436">Ligase</keyword>
<evidence type="ECO:0000256" key="1">
    <source>
        <dbReference type="ARBA" id="ARBA00022598"/>
    </source>
</evidence>
<keyword evidence="2 4" id="KW-0547">Nucleotide-binding</keyword>
<dbReference type="Pfam" id="PF04107">
    <property type="entry name" value="GCS2"/>
    <property type="match status" value="1"/>
</dbReference>
<keyword evidence="6" id="KW-1185">Reference proteome</keyword>
<dbReference type="Gene3D" id="3.30.590.20">
    <property type="match status" value="1"/>
</dbReference>
<dbReference type="Proteomes" id="UP000595197">
    <property type="component" value="Chromosome"/>
</dbReference>
<dbReference type="GO" id="GO:0016874">
    <property type="term" value="F:ligase activity"/>
    <property type="evidence" value="ECO:0007669"/>
    <property type="project" value="UniProtKB-KW"/>
</dbReference>
<protein>
    <recommendedName>
        <fullName evidence="4">Putative glutamate--cysteine ligase 2</fullName>
        <ecNumber evidence="4">6.3.2.2</ecNumber>
    </recommendedName>
    <alternativeName>
        <fullName evidence="4">Gamma-glutamylcysteine synthetase 2</fullName>
        <shortName evidence="4">GCS 2</shortName>
        <shortName evidence="4">Gamma-GCS 2</shortName>
    </alternativeName>
</protein>
<dbReference type="PANTHER" id="PTHR36510">
    <property type="entry name" value="GLUTAMATE--CYSTEINE LIGASE 2-RELATED"/>
    <property type="match status" value="1"/>
</dbReference>
<proteinExistence type="inferred from homology"/>
<keyword evidence="3 4" id="KW-0067">ATP-binding</keyword>
<dbReference type="EMBL" id="CP067420">
    <property type="protein sequence ID" value="QQP88593.1"/>
    <property type="molecule type" value="Genomic_DNA"/>
</dbReference>
<dbReference type="InterPro" id="IPR050141">
    <property type="entry name" value="GCL_type2/YbdK_subfam"/>
</dbReference>
<dbReference type="RefSeq" id="WP_201073696.1">
    <property type="nucleotide sequence ID" value="NZ_CP067420.1"/>
</dbReference>
<dbReference type="InterPro" id="IPR006336">
    <property type="entry name" value="GCS2"/>
</dbReference>